<dbReference type="PROSITE" id="PS00059">
    <property type="entry name" value="ADH_ZINC"/>
    <property type="match status" value="1"/>
</dbReference>
<comment type="caution">
    <text evidence="8">The sequence shown here is derived from an EMBL/GenBank/DDBJ whole genome shotgun (WGS) entry which is preliminary data.</text>
</comment>
<sequence length="394" mass="41632">MKTGPSFPIPTTALLVPSPGSPFTLSPVLIQNLRPNELLVEIKYSGLCHTDFLLRLGALPNVTYPSIPGHEGAGTILAIGPAVQNRSLATGDNVLLSFTSCNQCHHCGEKAPSTKCKLMPPLNLSCARHDGTTAYKTEDGATSVSGHFFGQSSFAQIAVVNELSVVPIKDMTEDEMAVWAPMGCGYQTGAGTVMEVLKPKRGDVVVIFGMGGVGFAALMAAALMLEVGTVIAVDLVEEKLRMAKEMGARWVINGRETPDVVGEIMKITGGKGVDFAVDTTGVGKVVQDMVQCLGQGGTAASVGAPPPGVKVEVDAGVFFAMSKRWVGVVEGEVWPVEFIPRLIQAYKEGKFPVDKISKVYPVGDIEKAIADTESGKVRAVEADDVVLDTKLTCR</sequence>
<keyword evidence="4 6" id="KW-0862">Zinc</keyword>
<name>A0AA39Z974_9PEZI</name>
<feature type="domain" description="Enoyl reductase (ER)" evidence="7">
    <location>
        <begin position="20"/>
        <end position="380"/>
    </location>
</feature>
<dbReference type="SUPFAM" id="SSF50129">
    <property type="entry name" value="GroES-like"/>
    <property type="match status" value="1"/>
</dbReference>
<dbReference type="InterPro" id="IPR002328">
    <property type="entry name" value="ADH_Zn_CS"/>
</dbReference>
<evidence type="ECO:0000259" key="7">
    <source>
        <dbReference type="SMART" id="SM00829"/>
    </source>
</evidence>
<reference evidence="8" key="1">
    <citation type="submission" date="2023-06" db="EMBL/GenBank/DDBJ databases">
        <title>Genome-scale phylogeny and comparative genomics of the fungal order Sordariales.</title>
        <authorList>
            <consortium name="Lawrence Berkeley National Laboratory"/>
            <person name="Hensen N."/>
            <person name="Bonometti L."/>
            <person name="Westerberg I."/>
            <person name="Brannstrom I.O."/>
            <person name="Guillou S."/>
            <person name="Cros-Aarteil S."/>
            <person name="Calhoun S."/>
            <person name="Haridas S."/>
            <person name="Kuo A."/>
            <person name="Mondo S."/>
            <person name="Pangilinan J."/>
            <person name="Riley R."/>
            <person name="Labutti K."/>
            <person name="Andreopoulos B."/>
            <person name="Lipzen A."/>
            <person name="Chen C."/>
            <person name="Yanf M."/>
            <person name="Daum C."/>
            <person name="Ng V."/>
            <person name="Clum A."/>
            <person name="Steindorff A."/>
            <person name="Ohm R."/>
            <person name="Martin F."/>
            <person name="Silar P."/>
            <person name="Natvig D."/>
            <person name="Lalanne C."/>
            <person name="Gautier V."/>
            <person name="Ament-Velasquez S.L."/>
            <person name="Kruys A."/>
            <person name="Hutchinson M.I."/>
            <person name="Powell A.J."/>
            <person name="Barry K."/>
            <person name="Miller A.N."/>
            <person name="Grigoriev I.V."/>
            <person name="Debuchy R."/>
            <person name="Gladieux P."/>
            <person name="Thoren M.H."/>
            <person name="Johannesson H."/>
        </authorList>
    </citation>
    <scope>NUCLEOTIDE SEQUENCE</scope>
    <source>
        <strain evidence="8">CBS 307.81</strain>
    </source>
</reference>
<dbReference type="CDD" id="cd08278">
    <property type="entry name" value="benzyl_alcohol_DH"/>
    <property type="match status" value="1"/>
</dbReference>
<comment type="cofactor">
    <cofactor evidence="1 6">
        <name>Zn(2+)</name>
        <dbReference type="ChEBI" id="CHEBI:29105"/>
    </cofactor>
</comment>
<evidence type="ECO:0000313" key="8">
    <source>
        <dbReference type="EMBL" id="KAK0666604.1"/>
    </source>
</evidence>
<dbReference type="InterPro" id="IPR013154">
    <property type="entry name" value="ADH-like_N"/>
</dbReference>
<dbReference type="SMART" id="SM00829">
    <property type="entry name" value="PKS_ER"/>
    <property type="match status" value="1"/>
</dbReference>
<dbReference type="InterPro" id="IPR036291">
    <property type="entry name" value="NAD(P)-bd_dom_sf"/>
</dbReference>
<dbReference type="InterPro" id="IPR020843">
    <property type="entry name" value="ER"/>
</dbReference>
<dbReference type="AlphaFoldDB" id="A0AA39Z974"/>
<gene>
    <name evidence="8" type="ORF">QBC41DRAFT_280489</name>
</gene>
<protein>
    <submittedName>
        <fullName evidence="8">Chaperonin 10-like protein</fullName>
    </submittedName>
</protein>
<evidence type="ECO:0000256" key="1">
    <source>
        <dbReference type="ARBA" id="ARBA00001947"/>
    </source>
</evidence>
<organism evidence="8 9">
    <name type="scientific">Cercophora samala</name>
    <dbReference type="NCBI Taxonomy" id="330535"/>
    <lineage>
        <taxon>Eukaryota</taxon>
        <taxon>Fungi</taxon>
        <taxon>Dikarya</taxon>
        <taxon>Ascomycota</taxon>
        <taxon>Pezizomycotina</taxon>
        <taxon>Sordariomycetes</taxon>
        <taxon>Sordariomycetidae</taxon>
        <taxon>Sordariales</taxon>
        <taxon>Lasiosphaeriaceae</taxon>
        <taxon>Cercophora</taxon>
    </lineage>
</organism>
<dbReference type="InterPro" id="IPR011032">
    <property type="entry name" value="GroES-like_sf"/>
</dbReference>
<dbReference type="GO" id="GO:0016491">
    <property type="term" value="F:oxidoreductase activity"/>
    <property type="evidence" value="ECO:0007669"/>
    <property type="project" value="UniProtKB-KW"/>
</dbReference>
<dbReference type="SUPFAM" id="SSF51735">
    <property type="entry name" value="NAD(P)-binding Rossmann-fold domains"/>
    <property type="match status" value="1"/>
</dbReference>
<evidence type="ECO:0000313" key="9">
    <source>
        <dbReference type="Proteomes" id="UP001174997"/>
    </source>
</evidence>
<evidence type="ECO:0000256" key="4">
    <source>
        <dbReference type="ARBA" id="ARBA00022833"/>
    </source>
</evidence>
<dbReference type="InterPro" id="IPR013149">
    <property type="entry name" value="ADH-like_C"/>
</dbReference>
<dbReference type="Proteomes" id="UP001174997">
    <property type="component" value="Unassembled WGS sequence"/>
</dbReference>
<evidence type="ECO:0000256" key="5">
    <source>
        <dbReference type="ARBA" id="ARBA00023002"/>
    </source>
</evidence>
<evidence type="ECO:0000256" key="2">
    <source>
        <dbReference type="ARBA" id="ARBA00008072"/>
    </source>
</evidence>
<proteinExistence type="inferred from homology"/>
<keyword evidence="3 6" id="KW-0479">Metal-binding</keyword>
<keyword evidence="5" id="KW-0560">Oxidoreductase</keyword>
<dbReference type="GO" id="GO:0008270">
    <property type="term" value="F:zinc ion binding"/>
    <property type="evidence" value="ECO:0007669"/>
    <property type="project" value="InterPro"/>
</dbReference>
<comment type="similarity">
    <text evidence="2 6">Belongs to the zinc-containing alcohol dehydrogenase family.</text>
</comment>
<dbReference type="Pfam" id="PF08240">
    <property type="entry name" value="ADH_N"/>
    <property type="match status" value="1"/>
</dbReference>
<dbReference type="EMBL" id="JAULSY010000085">
    <property type="protein sequence ID" value="KAK0666604.1"/>
    <property type="molecule type" value="Genomic_DNA"/>
</dbReference>
<dbReference type="PANTHER" id="PTHR43350:SF2">
    <property type="entry name" value="GROES-LIKE ZINC-BINDING ALCOHOL DEHYDROGENASE FAMILY PROTEIN"/>
    <property type="match status" value="1"/>
</dbReference>
<dbReference type="Pfam" id="PF00107">
    <property type="entry name" value="ADH_zinc_N"/>
    <property type="match status" value="1"/>
</dbReference>
<keyword evidence="9" id="KW-1185">Reference proteome</keyword>
<evidence type="ECO:0000256" key="6">
    <source>
        <dbReference type="RuleBase" id="RU361277"/>
    </source>
</evidence>
<dbReference type="Gene3D" id="3.40.50.720">
    <property type="entry name" value="NAD(P)-binding Rossmann-like Domain"/>
    <property type="match status" value="1"/>
</dbReference>
<accession>A0AA39Z974</accession>
<dbReference type="PANTHER" id="PTHR43350">
    <property type="entry name" value="NAD-DEPENDENT ALCOHOL DEHYDROGENASE"/>
    <property type="match status" value="1"/>
</dbReference>
<evidence type="ECO:0000256" key="3">
    <source>
        <dbReference type="ARBA" id="ARBA00022723"/>
    </source>
</evidence>
<dbReference type="Gene3D" id="3.90.180.10">
    <property type="entry name" value="Medium-chain alcohol dehydrogenases, catalytic domain"/>
    <property type="match status" value="1"/>
</dbReference>